<dbReference type="NCBIfam" id="TIGR01414">
    <property type="entry name" value="autotrans_barl"/>
    <property type="match status" value="1"/>
</dbReference>
<protein>
    <submittedName>
        <fullName evidence="3">Autotransporter outer membrane beta-barrel domain-containing protein</fullName>
    </submittedName>
</protein>
<comment type="caution">
    <text evidence="3">The sequence shown here is derived from an EMBL/GenBank/DDBJ whole genome shotgun (WGS) entry which is preliminary data.</text>
</comment>
<proteinExistence type="predicted"/>
<dbReference type="Proteomes" id="UP000322454">
    <property type="component" value="Unassembled WGS sequence"/>
</dbReference>
<dbReference type="InterPro" id="IPR027385">
    <property type="entry name" value="Beta-barrel_OMP"/>
</dbReference>
<reference evidence="3 4" key="1">
    <citation type="submission" date="2019-01" db="EMBL/GenBank/DDBJ databases">
        <title>Insights into ecological role of a new deltaproteobacterial order Candidatus Sinidesulfobacterales (Sva0485) by metagenomics and metatranscriptomics.</title>
        <authorList>
            <person name="Tan S."/>
            <person name="Liu J."/>
            <person name="Fang Y."/>
            <person name="Hedlund B."/>
            <person name="Lian Z.-H."/>
            <person name="Huang L.-Y."/>
            <person name="Li J.-T."/>
            <person name="Huang L.-N."/>
            <person name="Li W.-J."/>
            <person name="Jiang H.-C."/>
            <person name="Dong H.-L."/>
            <person name="Shu W.-S."/>
        </authorList>
    </citation>
    <scope>NUCLEOTIDE SEQUENCE [LARGE SCALE GENOMIC DNA]</scope>
    <source>
        <strain evidence="3">AP4</strain>
    </source>
</reference>
<evidence type="ECO:0000313" key="3">
    <source>
        <dbReference type="EMBL" id="RZV39165.1"/>
    </source>
</evidence>
<sequence length="211" mass="22429">MTAKAYASENSNFSGLYVGGNIGLVDTNMSGANASLVSGTPYSSSGLSSAKTAFAFGLNAGYNYKFNKIPVILGVGIIYLNNSKITANGTLSYQGVSLPESISYASSSYGAYLEPGIIVSKRFLLYGRIGTVHNDLNNTSVELDGINDNVSFSNGGSIYYGLGAQYLILKNVGINFEFDSVSQSISFPDSPNITMNNYDFLVGISYYFGNI</sequence>
<dbReference type="Gene3D" id="2.40.160.20">
    <property type="match status" value="1"/>
</dbReference>
<feature type="domain" description="Outer membrane protein beta-barrel" evidence="2">
    <location>
        <begin position="3"/>
        <end position="208"/>
    </location>
</feature>
<dbReference type="EMBL" id="SHMQ01000012">
    <property type="protein sequence ID" value="RZV39165.1"/>
    <property type="molecule type" value="Genomic_DNA"/>
</dbReference>
<dbReference type="GO" id="GO:0019867">
    <property type="term" value="C:outer membrane"/>
    <property type="evidence" value="ECO:0007669"/>
    <property type="project" value="InterPro"/>
</dbReference>
<keyword evidence="1" id="KW-0732">Signal</keyword>
<dbReference type="InterPro" id="IPR011250">
    <property type="entry name" value="OMP/PagP_B-barrel"/>
</dbReference>
<evidence type="ECO:0000256" key="1">
    <source>
        <dbReference type="ARBA" id="ARBA00022729"/>
    </source>
</evidence>
<evidence type="ECO:0000313" key="4">
    <source>
        <dbReference type="Proteomes" id="UP000322454"/>
    </source>
</evidence>
<dbReference type="AlphaFoldDB" id="A0A520XDG4"/>
<dbReference type="InterPro" id="IPR006315">
    <property type="entry name" value="OM_autotransptr_brl_dom"/>
</dbReference>
<evidence type="ECO:0000259" key="2">
    <source>
        <dbReference type="Pfam" id="PF13505"/>
    </source>
</evidence>
<dbReference type="SUPFAM" id="SSF56925">
    <property type="entry name" value="OMPA-like"/>
    <property type="match status" value="1"/>
</dbReference>
<organism evidence="3 4">
    <name type="scientific">Candidatus Acidulodesulfobacterium acidiphilum</name>
    <dbReference type="NCBI Taxonomy" id="2597224"/>
    <lineage>
        <taxon>Bacteria</taxon>
        <taxon>Deltaproteobacteria</taxon>
        <taxon>Candidatus Acidulodesulfobacterales</taxon>
        <taxon>Candidatus Acidulodesulfobacterium</taxon>
    </lineage>
</organism>
<gene>
    <name evidence="3" type="ORF">EVJ48_05480</name>
</gene>
<accession>A0A520XDG4</accession>
<dbReference type="Pfam" id="PF13505">
    <property type="entry name" value="OMP_b-brl"/>
    <property type="match status" value="1"/>
</dbReference>
<name>A0A520XDG4_9DELT</name>